<comment type="caution">
    <text evidence="1">Lacks conserved residue(s) required for the propagation of feature annotation.</text>
</comment>
<dbReference type="RefSeq" id="WP_058929907.1">
    <property type="nucleotide sequence ID" value="NZ_CP013747.1"/>
</dbReference>
<dbReference type="Gene3D" id="1.20.120.160">
    <property type="entry name" value="HPT domain"/>
    <property type="match status" value="1"/>
</dbReference>
<evidence type="ECO:0000313" key="4">
    <source>
        <dbReference type="Proteomes" id="UP000065151"/>
    </source>
</evidence>
<feature type="domain" description="HPt" evidence="2">
    <location>
        <begin position="27"/>
        <end position="129"/>
    </location>
</feature>
<dbReference type="EMBL" id="CP013747">
    <property type="protein sequence ID" value="ALV40739.1"/>
    <property type="molecule type" value="Genomic_DNA"/>
</dbReference>
<dbReference type="Pfam" id="PF01627">
    <property type="entry name" value="Hpt"/>
    <property type="match status" value="1"/>
</dbReference>
<accession>A0A0U3P915</accession>
<sequence>MAPPDDAGRPLVDPSVLDRLRVELDEDEGYCSVFVGNFIDCLPFRIGKLRLALTTGDLDGAVDAILSLKTSSQMVGAERLAGLAMDLERSIREESPSAEPSVALPQLAVNYLRPINQCSRQTLHRLQAQRPPGANR</sequence>
<protein>
    <submittedName>
        <fullName evidence="3">Histidine kinase</fullName>
    </submittedName>
</protein>
<evidence type="ECO:0000313" key="3">
    <source>
        <dbReference type="EMBL" id="ALV40739.1"/>
    </source>
</evidence>
<dbReference type="STRING" id="121292.AU252_05800"/>
<organism evidence="3">
    <name type="scientific">Pseudarthrobacter sulfonivorans</name>
    <dbReference type="NCBI Taxonomy" id="121292"/>
    <lineage>
        <taxon>Bacteria</taxon>
        <taxon>Bacillati</taxon>
        <taxon>Actinomycetota</taxon>
        <taxon>Actinomycetes</taxon>
        <taxon>Micrococcales</taxon>
        <taxon>Micrococcaceae</taxon>
        <taxon>Pseudarthrobacter</taxon>
    </lineage>
</organism>
<evidence type="ECO:0000259" key="2">
    <source>
        <dbReference type="PROSITE" id="PS50894"/>
    </source>
</evidence>
<dbReference type="GO" id="GO:0016301">
    <property type="term" value="F:kinase activity"/>
    <property type="evidence" value="ECO:0007669"/>
    <property type="project" value="UniProtKB-KW"/>
</dbReference>
<dbReference type="KEGG" id="psul:AU252_05800"/>
<dbReference type="InterPro" id="IPR008207">
    <property type="entry name" value="Sig_transdc_His_kin_Hpt_dom"/>
</dbReference>
<reference evidence="3 4" key="1">
    <citation type="submission" date="2015-12" db="EMBL/GenBank/DDBJ databases">
        <authorList>
            <person name="Shamseldin A."/>
            <person name="Moawad H."/>
            <person name="Abd El-Rahim W.M."/>
            <person name="Sadowsky M.J."/>
        </authorList>
    </citation>
    <scope>NUCLEOTIDE SEQUENCE [LARGE SCALE GENOMIC DNA]</scope>
    <source>
        <strain evidence="3 4">Ar51</strain>
    </source>
</reference>
<name>A0A0U3P915_9MICC</name>
<dbReference type="AlphaFoldDB" id="A0A0U3P915"/>
<dbReference type="SUPFAM" id="SSF47226">
    <property type="entry name" value="Histidine-containing phosphotransfer domain, HPT domain"/>
    <property type="match status" value="1"/>
</dbReference>
<keyword evidence="3" id="KW-0808">Transferase</keyword>
<evidence type="ECO:0000256" key="1">
    <source>
        <dbReference type="PROSITE-ProRule" id="PRU00110"/>
    </source>
</evidence>
<proteinExistence type="predicted"/>
<dbReference type="GO" id="GO:0000160">
    <property type="term" value="P:phosphorelay signal transduction system"/>
    <property type="evidence" value="ECO:0007669"/>
    <property type="project" value="InterPro"/>
</dbReference>
<dbReference type="InterPro" id="IPR036641">
    <property type="entry name" value="HPT_dom_sf"/>
</dbReference>
<dbReference type="PROSITE" id="PS50894">
    <property type="entry name" value="HPT"/>
    <property type="match status" value="1"/>
</dbReference>
<gene>
    <name evidence="3" type="ORF">AU252_05800</name>
</gene>
<dbReference type="Proteomes" id="UP000065151">
    <property type="component" value="Chromosome"/>
</dbReference>
<keyword evidence="3" id="KW-0418">Kinase</keyword>